<dbReference type="EMBL" id="MGHD01000020">
    <property type="protein sequence ID" value="OGM59399.1"/>
    <property type="molecule type" value="Genomic_DNA"/>
</dbReference>
<dbReference type="AlphaFoldDB" id="A0A1F8B6S2"/>
<name>A0A1F8B6S2_9BACT</name>
<accession>A0A1F8B6S2</accession>
<sequence length="214" mass="24634">MLLKNLHIDALLVHAYWFDNKSKNLLDTHNNLQILAADCLLNEKEIAQLVILGGKIDPHKEGLALIMYKELCKKLTPRLANKIFVAPNSLTLRQEVKNFRKLATKNNWQNIASLCVSIQLPRVKRAYKRIFAKTYLHINFITTEEVLNQYSYKKKVTKYVNSQAFKYLKINEILAGTLDSIPVIGGYLIDLVTRIFPKKGVFFSKIFSIKNLLV</sequence>
<evidence type="ECO:0000313" key="1">
    <source>
        <dbReference type="EMBL" id="OGM59399.1"/>
    </source>
</evidence>
<dbReference type="STRING" id="1802517.A2892_03545"/>
<gene>
    <name evidence="1" type="ORF">A2892_03545</name>
</gene>
<organism evidence="1 2">
    <name type="scientific">Candidatus Woesebacteria bacterium RIFCSPLOWO2_01_FULL_39_10b</name>
    <dbReference type="NCBI Taxonomy" id="1802517"/>
    <lineage>
        <taxon>Bacteria</taxon>
        <taxon>Candidatus Woeseibacteriota</taxon>
    </lineage>
</organism>
<dbReference type="Proteomes" id="UP000176404">
    <property type="component" value="Unassembled WGS sequence"/>
</dbReference>
<protein>
    <recommendedName>
        <fullName evidence="3">DUF218 domain-containing protein</fullName>
    </recommendedName>
</protein>
<comment type="caution">
    <text evidence="1">The sequence shown here is derived from an EMBL/GenBank/DDBJ whole genome shotgun (WGS) entry which is preliminary data.</text>
</comment>
<reference evidence="1 2" key="1">
    <citation type="journal article" date="2016" name="Nat. Commun.">
        <title>Thousands of microbial genomes shed light on interconnected biogeochemical processes in an aquifer system.</title>
        <authorList>
            <person name="Anantharaman K."/>
            <person name="Brown C.T."/>
            <person name="Hug L.A."/>
            <person name="Sharon I."/>
            <person name="Castelle C.J."/>
            <person name="Probst A.J."/>
            <person name="Thomas B.C."/>
            <person name="Singh A."/>
            <person name="Wilkins M.J."/>
            <person name="Karaoz U."/>
            <person name="Brodie E.L."/>
            <person name="Williams K.H."/>
            <person name="Hubbard S.S."/>
            <person name="Banfield J.F."/>
        </authorList>
    </citation>
    <scope>NUCLEOTIDE SEQUENCE [LARGE SCALE GENOMIC DNA]</scope>
</reference>
<proteinExistence type="predicted"/>
<evidence type="ECO:0008006" key="3">
    <source>
        <dbReference type="Google" id="ProtNLM"/>
    </source>
</evidence>
<evidence type="ECO:0000313" key="2">
    <source>
        <dbReference type="Proteomes" id="UP000176404"/>
    </source>
</evidence>